<evidence type="ECO:0000256" key="1">
    <source>
        <dbReference type="ARBA" id="ARBA00022737"/>
    </source>
</evidence>
<feature type="region of interest" description="Disordered" evidence="2">
    <location>
        <begin position="379"/>
        <end position="417"/>
    </location>
</feature>
<dbReference type="PROSITE" id="PS50234">
    <property type="entry name" value="VWFA"/>
    <property type="match status" value="1"/>
</dbReference>
<dbReference type="Gene3D" id="2.60.40.10">
    <property type="entry name" value="Immunoglobulins"/>
    <property type="match status" value="1"/>
</dbReference>
<dbReference type="Pfam" id="PF01345">
    <property type="entry name" value="DUF11"/>
    <property type="match status" value="1"/>
</dbReference>
<reference evidence="5" key="1">
    <citation type="submission" date="2015-10" db="EMBL/GenBank/DDBJ databases">
        <authorList>
            <person name="Ju K.-S."/>
            <person name="Doroghazi J.R."/>
            <person name="Metcalf W.W."/>
        </authorList>
    </citation>
    <scope>NUCLEOTIDE SEQUENCE [LARGE SCALE GENOMIC DNA]</scope>
    <source>
        <strain evidence="5">NRRL F-8817</strain>
    </source>
</reference>
<dbReference type="EMBL" id="LLZJ01000062">
    <property type="protein sequence ID" value="KUL65303.1"/>
    <property type="molecule type" value="Genomic_DNA"/>
</dbReference>
<dbReference type="AlphaFoldDB" id="A0A0X3X879"/>
<feature type="domain" description="VWFA" evidence="3">
    <location>
        <begin position="88"/>
        <end position="236"/>
    </location>
</feature>
<feature type="region of interest" description="Disordered" evidence="2">
    <location>
        <begin position="241"/>
        <end position="264"/>
    </location>
</feature>
<dbReference type="InterPro" id="IPR002035">
    <property type="entry name" value="VWF_A"/>
</dbReference>
<feature type="region of interest" description="Disordered" evidence="2">
    <location>
        <begin position="537"/>
        <end position="618"/>
    </location>
</feature>
<feature type="compositionally biased region" description="Gly residues" evidence="2">
    <location>
        <begin position="537"/>
        <end position="608"/>
    </location>
</feature>
<dbReference type="Gene3D" id="3.40.50.410">
    <property type="entry name" value="von Willebrand factor, type A domain"/>
    <property type="match status" value="1"/>
</dbReference>
<dbReference type="OrthoDB" id="9808778at2"/>
<dbReference type="SUPFAM" id="SSF53300">
    <property type="entry name" value="vWA-like"/>
    <property type="match status" value="1"/>
</dbReference>
<sequence>MRSVRGFQHFRPLAGVRGDARARALRVGTLTAVLLLVISVVPGAAAGKRAAAERPAVTPAVVDEPLDPGDALTVDKKVRTPVVPPRPDVVLLVDGTGSMQPTIDNVQANLEQITSEVREQQPDSRFAVATYGDQQVDGERVFTVLQGLTDDLGDVRDGVDQLTDDRGSYSPGPAEDWINGLWQIANGASGTFREGASPVVVLVGDASSHDPSKGHSLTDGINALKDAGVRVLAVDVATELGDGLNGNGDNGNGPGQNQEPTHDPDQATKVVQATGGRLFQDIEADEVAGTVAEGLTNLPTTVSYQTFGCDPALSVTLDPATRQVTSGEVATFTETITVADDAPQGVTVHCGVQFLLDGKPPAGQMPDDVIPAREFRVQRGNGNSQGLPGTPHEDDTGGNGDPGSGTDGSGSVAGAIGGAVGGTDGGGNGGLIGGAAGGVSSGSDGCGGGSIAGLAAGGVGGSDNGGNGGVIPGVLGGLIGGSGGDCGAGASGGSGAGGNGADGGSVAGVIGGVIGGADGGQNAGLIGGLLGGATSGSGGEIGGQQNGGQNGGGQNGGQQNGGDQNGGQQNGGQNGGDQNGGQNGGNQNGGQNGGDQNGGQNGGPGGGDGGDDPTPEDYQQHISITVNDVTAPVITVDDRTIEATDDNGTEVDFTATAQDAVDGDLPVSCDPDPGWRFPVGRTRVSCTATDSSGNTGTGTATFTVLPAPVPDEADLAVTTAVGPTPTYIGLRTRARLTLTNAGPEAAKNVVVTTAWPRTKDADDRDLSTLSRCTRTTPCTIAPGGRITVTQTAVYRTAIRGDLKVSVSGSPRDPRRADNTDTARVQVLRPKLTVTPKVARPGDVAVARGKDFPPGATVALSWNPGVTAARSTVRVGRDGTFEAQVLVLRKDRLGPRTLRAAVTGLERLEKPVLVVRRHLQPPDFAGRG</sequence>
<proteinExistence type="predicted"/>
<dbReference type="Proteomes" id="UP000053413">
    <property type="component" value="Unassembled WGS sequence"/>
</dbReference>
<keyword evidence="1" id="KW-0677">Repeat</keyword>
<accession>A0A0X3X879</accession>
<protein>
    <submittedName>
        <fullName evidence="4">Hyalin</fullName>
    </submittedName>
</protein>
<dbReference type="CDD" id="cd00198">
    <property type="entry name" value="vWFA"/>
    <property type="match status" value="1"/>
</dbReference>
<comment type="caution">
    <text evidence="4">The sequence shown here is derived from an EMBL/GenBank/DDBJ whole genome shotgun (WGS) entry which is preliminary data.</text>
</comment>
<organism evidence="4 5">
    <name type="scientific">Streptomyces violaceusniger</name>
    <dbReference type="NCBI Taxonomy" id="68280"/>
    <lineage>
        <taxon>Bacteria</taxon>
        <taxon>Bacillati</taxon>
        <taxon>Actinomycetota</taxon>
        <taxon>Actinomycetes</taxon>
        <taxon>Kitasatosporales</taxon>
        <taxon>Streptomycetaceae</taxon>
        <taxon>Streptomyces</taxon>
        <taxon>Streptomyces violaceusniger group</taxon>
    </lineage>
</organism>
<dbReference type="GO" id="GO:0005975">
    <property type="term" value="P:carbohydrate metabolic process"/>
    <property type="evidence" value="ECO:0007669"/>
    <property type="project" value="UniProtKB-ARBA"/>
</dbReference>
<evidence type="ECO:0000256" key="2">
    <source>
        <dbReference type="SAM" id="MobiDB-lite"/>
    </source>
</evidence>
<dbReference type="Pfam" id="PF02494">
    <property type="entry name" value="HYR"/>
    <property type="match status" value="1"/>
</dbReference>
<evidence type="ECO:0000259" key="3">
    <source>
        <dbReference type="PROSITE" id="PS50234"/>
    </source>
</evidence>
<dbReference type="Pfam" id="PF00092">
    <property type="entry name" value="VWA"/>
    <property type="match status" value="1"/>
</dbReference>
<evidence type="ECO:0000313" key="4">
    <source>
        <dbReference type="EMBL" id="KUL65303.1"/>
    </source>
</evidence>
<dbReference type="InterPro" id="IPR001434">
    <property type="entry name" value="OmcB-like_DUF11"/>
</dbReference>
<dbReference type="InterPro" id="IPR013783">
    <property type="entry name" value="Ig-like_fold"/>
</dbReference>
<evidence type="ECO:0000313" key="5">
    <source>
        <dbReference type="Proteomes" id="UP000053413"/>
    </source>
</evidence>
<feature type="compositionally biased region" description="Gly residues" evidence="2">
    <location>
        <begin position="397"/>
        <end position="408"/>
    </location>
</feature>
<gene>
    <name evidence="4" type="ORF">ADL28_07310</name>
</gene>
<dbReference type="InterPro" id="IPR036465">
    <property type="entry name" value="vWFA_dom_sf"/>
</dbReference>
<dbReference type="SMART" id="SM00327">
    <property type="entry name" value="VWA"/>
    <property type="match status" value="1"/>
</dbReference>
<name>A0A0X3X879_STRVO</name>
<dbReference type="InterPro" id="IPR003410">
    <property type="entry name" value="HYR_dom"/>
</dbReference>
<feature type="compositionally biased region" description="Gly residues" evidence="2">
    <location>
        <begin position="243"/>
        <end position="254"/>
    </location>
</feature>